<keyword evidence="5" id="KW-1185">Reference proteome</keyword>
<proteinExistence type="predicted"/>
<dbReference type="PANTHER" id="PTHR10622:SF10">
    <property type="entry name" value="HET DOMAIN-CONTAINING PROTEIN"/>
    <property type="match status" value="1"/>
</dbReference>
<accession>A0A5C3Q279</accession>
<evidence type="ECO:0000313" key="4">
    <source>
        <dbReference type="EMBL" id="TFK94470.1"/>
    </source>
</evidence>
<dbReference type="InterPro" id="IPR058525">
    <property type="entry name" value="DUF8212"/>
</dbReference>
<dbReference type="EMBL" id="ML210968">
    <property type="protein sequence ID" value="TFK94470.1"/>
    <property type="molecule type" value="Genomic_DNA"/>
</dbReference>
<protein>
    <submittedName>
        <fullName evidence="4">HET-domain-containing protein</fullName>
    </submittedName>
</protein>
<dbReference type="AlphaFoldDB" id="A0A5C3Q279"/>
<evidence type="ECO:0000256" key="1">
    <source>
        <dbReference type="SAM" id="MobiDB-lite"/>
    </source>
</evidence>
<evidence type="ECO:0000313" key="5">
    <source>
        <dbReference type="Proteomes" id="UP000308197"/>
    </source>
</evidence>
<dbReference type="InParanoid" id="A0A5C3Q279"/>
<dbReference type="Pfam" id="PF06985">
    <property type="entry name" value="HET"/>
    <property type="match status" value="1"/>
</dbReference>
<feature type="domain" description="DUF8212" evidence="3">
    <location>
        <begin position="236"/>
        <end position="350"/>
    </location>
</feature>
<dbReference type="Pfam" id="PF26640">
    <property type="entry name" value="DUF8212"/>
    <property type="match status" value="1"/>
</dbReference>
<dbReference type="InterPro" id="IPR010730">
    <property type="entry name" value="HET"/>
</dbReference>
<feature type="domain" description="Heterokaryon incompatibility" evidence="2">
    <location>
        <begin position="25"/>
        <end position="117"/>
    </location>
</feature>
<sequence>MWLLSTDRAELRFFISPDSVPEPGYASLSHVWDAEEQSFQDLQALRAECAVSGQNPRDLVSEKIRRCCELAQAQGYAWLWADTCCIDKSSSAELSEAINSMFRYYSIADVCYVYLRDVPTEGAFIGDLTGSSPFRDSRWHRRGWTLQELLAPSVVFFLSASWESLGSKVDLAEQLEEATGIPQSVLRLQTKLANISVAQRMSWAAFRQTTRPEDEAYCLMGIFDVNMPTLYGEGRRAFQRLQEEIMKRNTDTTLFAWGRRFDFDQLQQSSEPVTSSLFSTSPFPFRACAGLVFQERSAGSKPVSQKWHTKNGTSQLIFYLRQPMQRPRKTGGGPVSFSITPHGVLAHVPVADYRVWTFADLGWSENGQRVMLALARRRRGVSDLSYPIYNICGEYRLVRIPTSKHKGCSLLRAPSMRTTWKNIYLSHRPAHSPAQSSLPAIPINHCVAAPFRFPERRIANFARLANGSLESIQNAGLPWEGDPPTTFTFRISNVNFLVITVGRCAVPPTPTVFNDRPPAPMWANLQWNPAEDTTLTNMAAHDCATDHVMKWQELKKTFVLLPENTARKGYKFFTLSFTRCPLSSSGTLILDVSVEERFSTRCPCQSNTYSSYSSSSSTLASVCSSCWGDVHELSSNLPRGDILPGLGKPEEHAADVSRPVPTSPPVSPSSIVSFKRIMRAIGHCSRT</sequence>
<reference evidence="4 5" key="1">
    <citation type="journal article" date="2019" name="Nat. Ecol. Evol.">
        <title>Megaphylogeny resolves global patterns of mushroom evolution.</title>
        <authorList>
            <person name="Varga T."/>
            <person name="Krizsan K."/>
            <person name="Foldi C."/>
            <person name="Dima B."/>
            <person name="Sanchez-Garcia M."/>
            <person name="Sanchez-Ramirez S."/>
            <person name="Szollosi G.J."/>
            <person name="Szarkandi J.G."/>
            <person name="Papp V."/>
            <person name="Albert L."/>
            <person name="Andreopoulos W."/>
            <person name="Angelini C."/>
            <person name="Antonin V."/>
            <person name="Barry K.W."/>
            <person name="Bougher N.L."/>
            <person name="Buchanan P."/>
            <person name="Buyck B."/>
            <person name="Bense V."/>
            <person name="Catcheside P."/>
            <person name="Chovatia M."/>
            <person name="Cooper J."/>
            <person name="Damon W."/>
            <person name="Desjardin D."/>
            <person name="Finy P."/>
            <person name="Geml J."/>
            <person name="Haridas S."/>
            <person name="Hughes K."/>
            <person name="Justo A."/>
            <person name="Karasinski D."/>
            <person name="Kautmanova I."/>
            <person name="Kiss B."/>
            <person name="Kocsube S."/>
            <person name="Kotiranta H."/>
            <person name="LaButti K.M."/>
            <person name="Lechner B.E."/>
            <person name="Liimatainen K."/>
            <person name="Lipzen A."/>
            <person name="Lukacs Z."/>
            <person name="Mihaltcheva S."/>
            <person name="Morgado L.N."/>
            <person name="Niskanen T."/>
            <person name="Noordeloos M.E."/>
            <person name="Ohm R.A."/>
            <person name="Ortiz-Santana B."/>
            <person name="Ovrebo C."/>
            <person name="Racz N."/>
            <person name="Riley R."/>
            <person name="Savchenko A."/>
            <person name="Shiryaev A."/>
            <person name="Soop K."/>
            <person name="Spirin V."/>
            <person name="Szebenyi C."/>
            <person name="Tomsovsky M."/>
            <person name="Tulloss R.E."/>
            <person name="Uehling J."/>
            <person name="Grigoriev I.V."/>
            <person name="Vagvolgyi C."/>
            <person name="Papp T."/>
            <person name="Martin F.M."/>
            <person name="Miettinen O."/>
            <person name="Hibbett D.S."/>
            <person name="Nagy L.G."/>
        </authorList>
    </citation>
    <scope>NUCLEOTIDE SEQUENCE [LARGE SCALE GENOMIC DNA]</scope>
    <source>
        <strain evidence="4 5">HHB13444</strain>
    </source>
</reference>
<evidence type="ECO:0000259" key="3">
    <source>
        <dbReference type="Pfam" id="PF26640"/>
    </source>
</evidence>
<feature type="region of interest" description="Disordered" evidence="1">
    <location>
        <begin position="641"/>
        <end position="668"/>
    </location>
</feature>
<name>A0A5C3Q279_9APHY</name>
<dbReference type="PANTHER" id="PTHR10622">
    <property type="entry name" value="HET DOMAIN-CONTAINING PROTEIN"/>
    <property type="match status" value="1"/>
</dbReference>
<dbReference type="Proteomes" id="UP000308197">
    <property type="component" value="Unassembled WGS sequence"/>
</dbReference>
<gene>
    <name evidence="4" type="ORF">K466DRAFT_324834</name>
</gene>
<dbReference type="STRING" id="1314778.A0A5C3Q279"/>
<organism evidence="4 5">
    <name type="scientific">Polyporus arcularius HHB13444</name>
    <dbReference type="NCBI Taxonomy" id="1314778"/>
    <lineage>
        <taxon>Eukaryota</taxon>
        <taxon>Fungi</taxon>
        <taxon>Dikarya</taxon>
        <taxon>Basidiomycota</taxon>
        <taxon>Agaricomycotina</taxon>
        <taxon>Agaricomycetes</taxon>
        <taxon>Polyporales</taxon>
        <taxon>Polyporaceae</taxon>
        <taxon>Polyporus</taxon>
    </lineage>
</organism>
<evidence type="ECO:0000259" key="2">
    <source>
        <dbReference type="Pfam" id="PF06985"/>
    </source>
</evidence>